<feature type="domain" description="F-box" evidence="1">
    <location>
        <begin position="26"/>
        <end position="76"/>
    </location>
</feature>
<dbReference type="Pfam" id="PF00646">
    <property type="entry name" value="F-box"/>
    <property type="match status" value="1"/>
</dbReference>
<dbReference type="AlphaFoldDB" id="A0AAV8GV25"/>
<gene>
    <name evidence="2" type="ORF">LUZ62_020032</name>
</gene>
<comment type="caution">
    <text evidence="2">The sequence shown here is derived from an EMBL/GenBank/DDBJ whole genome shotgun (WGS) entry which is preliminary data.</text>
</comment>
<dbReference type="SUPFAM" id="SSF81383">
    <property type="entry name" value="F-box domain"/>
    <property type="match status" value="1"/>
</dbReference>
<dbReference type="InterPro" id="IPR053781">
    <property type="entry name" value="F-box_AtFBL13-like"/>
</dbReference>
<sequence>MLTQDVRCLSKCFYEHRTMKRRSDRTDRISSLPDDALARVLSFLSARDAVRTCVLSKRWRNTWTIVPVLNFDFDEFPTELVSEDDDDDDINENIKEELRFDSFVCSVLDNRGPSHVDTVTFTGEFMDHFCEPSMRWLHRAALLMPQVISAMIPYFELEELNLPDSLFSCASLELLELIHCPFNGRAYLKQNSIALGSLKTLMLVNLVLDDDFAQKLLLGCPVLEDLQLFNCELLISDISSNVLNELILDDCWILRHMRISCPALVSLFISSRKNTVQIISLENMTSLVYATINLAGSDDENVVDNLPKLKLLSCLSNATSLQLRFLPLPELKEQLENDISNCRTFYNLSSLDIGAWNMVKHFSLVALFLEHSPVLKQLALSLNRDVIQEMPRRDVSFQLEYIETVIIFCDEKKLASKLVRLLGRYVKTMGNINVRKFLDG</sequence>
<dbReference type="Gene3D" id="3.80.10.10">
    <property type="entry name" value="Ribonuclease Inhibitor"/>
    <property type="match status" value="1"/>
</dbReference>
<evidence type="ECO:0000259" key="1">
    <source>
        <dbReference type="PROSITE" id="PS50181"/>
    </source>
</evidence>
<proteinExistence type="predicted"/>
<dbReference type="InterPro" id="IPR053197">
    <property type="entry name" value="F-box_SCFL_complex_component"/>
</dbReference>
<dbReference type="EMBL" id="JAMFTS010000001">
    <property type="protein sequence ID" value="KAJ4807466.1"/>
    <property type="molecule type" value="Genomic_DNA"/>
</dbReference>
<dbReference type="CDD" id="cd22160">
    <property type="entry name" value="F-box_AtFBL13-like"/>
    <property type="match status" value="1"/>
</dbReference>
<dbReference type="SMART" id="SM00256">
    <property type="entry name" value="FBOX"/>
    <property type="match status" value="1"/>
</dbReference>
<dbReference type="Pfam" id="PF24758">
    <property type="entry name" value="LRR_At5g56370"/>
    <property type="match status" value="1"/>
</dbReference>
<dbReference type="SUPFAM" id="SSF52047">
    <property type="entry name" value="RNI-like"/>
    <property type="match status" value="1"/>
</dbReference>
<dbReference type="InterPro" id="IPR055411">
    <property type="entry name" value="LRR_FXL15/At3g58940/PEG3-like"/>
</dbReference>
<keyword evidence="3" id="KW-1185">Reference proteome</keyword>
<protein>
    <submittedName>
        <fullName evidence="2">FBD-associated F-box protein</fullName>
    </submittedName>
</protein>
<dbReference type="InterPro" id="IPR032675">
    <property type="entry name" value="LRR_dom_sf"/>
</dbReference>
<dbReference type="InterPro" id="IPR001810">
    <property type="entry name" value="F-box_dom"/>
</dbReference>
<dbReference type="Proteomes" id="UP001140206">
    <property type="component" value="Chromosome 1"/>
</dbReference>
<organism evidence="2 3">
    <name type="scientific">Rhynchospora pubera</name>
    <dbReference type="NCBI Taxonomy" id="906938"/>
    <lineage>
        <taxon>Eukaryota</taxon>
        <taxon>Viridiplantae</taxon>
        <taxon>Streptophyta</taxon>
        <taxon>Embryophyta</taxon>
        <taxon>Tracheophyta</taxon>
        <taxon>Spermatophyta</taxon>
        <taxon>Magnoliopsida</taxon>
        <taxon>Liliopsida</taxon>
        <taxon>Poales</taxon>
        <taxon>Cyperaceae</taxon>
        <taxon>Cyperoideae</taxon>
        <taxon>Rhynchosporeae</taxon>
        <taxon>Rhynchospora</taxon>
    </lineage>
</organism>
<dbReference type="InterPro" id="IPR036047">
    <property type="entry name" value="F-box-like_dom_sf"/>
</dbReference>
<dbReference type="PANTHER" id="PTHR34223">
    <property type="entry name" value="OS11G0201299 PROTEIN"/>
    <property type="match status" value="1"/>
</dbReference>
<accession>A0AAV8GV25</accession>
<evidence type="ECO:0000313" key="3">
    <source>
        <dbReference type="Proteomes" id="UP001140206"/>
    </source>
</evidence>
<name>A0AAV8GV25_9POAL</name>
<reference evidence="2" key="1">
    <citation type="submission" date="2022-08" db="EMBL/GenBank/DDBJ databases">
        <authorList>
            <person name="Marques A."/>
        </authorList>
    </citation>
    <scope>NUCLEOTIDE SEQUENCE</scope>
    <source>
        <strain evidence="2">RhyPub2mFocal</strain>
        <tissue evidence="2">Leaves</tissue>
    </source>
</reference>
<evidence type="ECO:0000313" key="2">
    <source>
        <dbReference type="EMBL" id="KAJ4807466.1"/>
    </source>
</evidence>
<dbReference type="PROSITE" id="PS50181">
    <property type="entry name" value="FBOX"/>
    <property type="match status" value="1"/>
</dbReference>
<dbReference type="Gene3D" id="1.20.1280.50">
    <property type="match status" value="1"/>
</dbReference>